<feature type="region of interest" description="Disordered" evidence="1">
    <location>
        <begin position="568"/>
        <end position="593"/>
    </location>
</feature>
<evidence type="ECO:0000313" key="2">
    <source>
        <dbReference type="EMBL" id="KAL1881482.1"/>
    </source>
</evidence>
<feature type="compositionally biased region" description="Basic and acidic residues" evidence="1">
    <location>
        <begin position="992"/>
        <end position="1002"/>
    </location>
</feature>
<feature type="compositionally biased region" description="Low complexity" evidence="1">
    <location>
        <begin position="211"/>
        <end position="222"/>
    </location>
</feature>
<accession>A0ABR3Y0P8</accession>
<name>A0ABR3Y0P8_9PEZI</name>
<feature type="compositionally biased region" description="Basic and acidic residues" evidence="1">
    <location>
        <begin position="10"/>
        <end position="26"/>
    </location>
</feature>
<gene>
    <name evidence="2" type="ORF">VTK73DRAFT_3544</name>
</gene>
<feature type="region of interest" description="Disordered" evidence="1">
    <location>
        <begin position="1"/>
        <end position="29"/>
    </location>
</feature>
<feature type="compositionally biased region" description="Low complexity" evidence="1">
    <location>
        <begin position="399"/>
        <end position="415"/>
    </location>
</feature>
<feature type="compositionally biased region" description="Polar residues" evidence="1">
    <location>
        <begin position="715"/>
        <end position="736"/>
    </location>
</feature>
<feature type="compositionally biased region" description="Polar residues" evidence="1">
    <location>
        <begin position="666"/>
        <end position="690"/>
    </location>
</feature>
<comment type="caution">
    <text evidence="2">The sequence shown here is derived from an EMBL/GenBank/DDBJ whole genome shotgun (WGS) entry which is preliminary data.</text>
</comment>
<dbReference type="EMBL" id="JAZHXJ010000021">
    <property type="protein sequence ID" value="KAL1881482.1"/>
    <property type="molecule type" value="Genomic_DNA"/>
</dbReference>
<feature type="region of interest" description="Disordered" evidence="1">
    <location>
        <begin position="138"/>
        <end position="556"/>
    </location>
</feature>
<feature type="compositionally biased region" description="Low complexity" evidence="1">
    <location>
        <begin position="148"/>
        <end position="159"/>
    </location>
</feature>
<protein>
    <submittedName>
        <fullName evidence="2">Uncharacterized protein</fullName>
    </submittedName>
</protein>
<dbReference type="Proteomes" id="UP001586593">
    <property type="component" value="Unassembled WGS sequence"/>
</dbReference>
<feature type="region of interest" description="Disordered" evidence="1">
    <location>
        <begin position="645"/>
        <end position="1172"/>
    </location>
</feature>
<organism evidence="2 3">
    <name type="scientific">Phialemonium thermophilum</name>
    <dbReference type="NCBI Taxonomy" id="223376"/>
    <lineage>
        <taxon>Eukaryota</taxon>
        <taxon>Fungi</taxon>
        <taxon>Dikarya</taxon>
        <taxon>Ascomycota</taxon>
        <taxon>Pezizomycotina</taxon>
        <taxon>Sordariomycetes</taxon>
        <taxon>Sordariomycetidae</taxon>
        <taxon>Cephalothecales</taxon>
        <taxon>Cephalothecaceae</taxon>
        <taxon>Phialemonium</taxon>
    </lineage>
</organism>
<feature type="compositionally biased region" description="Polar residues" evidence="1">
    <location>
        <begin position="1008"/>
        <end position="1019"/>
    </location>
</feature>
<feature type="compositionally biased region" description="Polar residues" evidence="1">
    <location>
        <begin position="1093"/>
        <end position="1103"/>
    </location>
</feature>
<feature type="compositionally biased region" description="Basic and acidic residues" evidence="1">
    <location>
        <begin position="741"/>
        <end position="762"/>
    </location>
</feature>
<evidence type="ECO:0000256" key="1">
    <source>
        <dbReference type="SAM" id="MobiDB-lite"/>
    </source>
</evidence>
<feature type="compositionally biased region" description="Low complexity" evidence="1">
    <location>
        <begin position="179"/>
        <end position="200"/>
    </location>
</feature>
<evidence type="ECO:0000313" key="3">
    <source>
        <dbReference type="Proteomes" id="UP001586593"/>
    </source>
</evidence>
<feature type="compositionally biased region" description="Polar residues" evidence="1">
    <location>
        <begin position="574"/>
        <end position="587"/>
    </location>
</feature>
<feature type="compositionally biased region" description="Basic and acidic residues" evidence="1">
    <location>
        <begin position="802"/>
        <end position="829"/>
    </location>
</feature>
<feature type="compositionally biased region" description="Low complexity" evidence="1">
    <location>
        <begin position="957"/>
        <end position="968"/>
    </location>
</feature>
<feature type="compositionally biased region" description="Polar residues" evidence="1">
    <location>
        <begin position="496"/>
        <end position="514"/>
    </location>
</feature>
<proteinExistence type="predicted"/>
<keyword evidence="3" id="KW-1185">Reference proteome</keyword>
<feature type="compositionally biased region" description="Polar residues" evidence="1">
    <location>
        <begin position="268"/>
        <end position="280"/>
    </location>
</feature>
<sequence length="1172" mass="125570">MTNLSARFSMLREQDDPNTKIGKASDDSVLAPKRQSRLAEFGFGGLSDIAEVESIRARPSFSRVESFVSDDADSAKGSSMMNRSKPIEGNVLFGGRQKIYKIPVGGAAKSGSGGMVGKALYEDDVALSAFQLWRQAEKQRRSLDAENGQQEESQLQEEGGASRSVSPVPVGYDRKRETSSTMSSASAAARNSSAATSVTSQPTPSLKDWQPTAGAPSASTPALERNVTRTRRLYEQAISQDLHEQQSSALSRIDTLSRQRTLGIRTPDPNQSSASPTTYNFDRFGERRPILAKASAPNLRSISPPGTGPPVGMSDWLARAPGVAEPKDGFGGSPPLSPPVSEPGDHPLLPIQPNDRGKATALGVFQKPAQPYDESKYAQRQLQLQHSQETPTRRVRAESSAANTTSNRSVSSSTTQREIDEKTNDSTSSENASRPKKAAPTTFYEDSDESGETVPPKTTPQPAQRPPDMDHPAFRRSAMPIPLSMSTKVSGEPSPISEQAGPSTTTSYQPSPADSPTLGPTAGLSGIVRQHLRSESNSSSVYDVPETVNLDHDSPNRTEELKLSIELEEKRTNPWGSSRNAWSSSFLADQEQDEVIRTQNGAPEDEEVQQSNDQNILGLEAGNEAEEFANQLANARRRIRERLTTYADSDSSRAPSPVSHPDSSKDGQNQSTPQSNPLGLSILKSKSSRGSLIDRTRSTANSQTKAMKVMGLGATTMSTSPNSARKTSVDTDSSPSAAAGEDSREVRDTAARAGSDHDDETNAIHPGLRAFRQARRELQKHKELETLARHQAAQTSSPPSGKAEDHAEHGSPAREQVDGSRTPSSERRPPPGFPRPRAPSEESWTGTARYVESTMRQSPGERYRSGSETSNGGFRGGRLPALRNENSFDDAPNQLKPTNSAPQPPKLRSPGLPGTDIRHSPIMPPQARIGPNTPSPMPSPNYLQGETADRAGAVSNQPSPSFQMHSPMSHPPSPFSNGHQNSAEAAGTLNESMKRVVRKNDISEPSFIMSTSRVPTVSLPSPVEPNDVSSSGGGARSRSNSSAQNPPPVPPINPRRKWDGSRTRGVLGSLIGRREGGDETQASASMPHLPLSASVQSRVSDFSANDHEAVHERGRRPPRPPVMSEFGGTLGSSMHSGATSPFLATGPPASRTVVTPRVKASPTVGSMPGGMI</sequence>
<feature type="compositionally biased region" description="Polar residues" evidence="1">
    <location>
        <begin position="245"/>
        <end position="260"/>
    </location>
</feature>
<feature type="compositionally biased region" description="Polar residues" evidence="1">
    <location>
        <begin position="378"/>
        <end position="390"/>
    </location>
</feature>
<feature type="compositionally biased region" description="Basic and acidic residues" evidence="1">
    <location>
        <begin position="774"/>
        <end position="788"/>
    </location>
</feature>
<reference evidence="2 3" key="1">
    <citation type="journal article" date="2024" name="Commun. Biol.">
        <title>Comparative genomic analysis of thermophilic fungi reveals convergent evolutionary adaptations and gene losses.</title>
        <authorList>
            <person name="Steindorff A.S."/>
            <person name="Aguilar-Pontes M.V."/>
            <person name="Robinson A.J."/>
            <person name="Andreopoulos B."/>
            <person name="LaButti K."/>
            <person name="Kuo A."/>
            <person name="Mondo S."/>
            <person name="Riley R."/>
            <person name="Otillar R."/>
            <person name="Haridas S."/>
            <person name="Lipzen A."/>
            <person name="Grimwood J."/>
            <person name="Schmutz J."/>
            <person name="Clum A."/>
            <person name="Reid I.D."/>
            <person name="Moisan M.C."/>
            <person name="Butler G."/>
            <person name="Nguyen T.T.M."/>
            <person name="Dewar K."/>
            <person name="Conant G."/>
            <person name="Drula E."/>
            <person name="Henrissat B."/>
            <person name="Hansel C."/>
            <person name="Singer S."/>
            <person name="Hutchinson M.I."/>
            <person name="de Vries R.P."/>
            <person name="Natvig D.O."/>
            <person name="Powell A.J."/>
            <person name="Tsang A."/>
            <person name="Grigoriev I.V."/>
        </authorList>
    </citation>
    <scope>NUCLEOTIDE SEQUENCE [LARGE SCALE GENOMIC DNA]</scope>
    <source>
        <strain evidence="2 3">ATCC 24622</strain>
    </source>
</reference>